<evidence type="ECO:0000313" key="1">
    <source>
        <dbReference type="EMBL" id="GMF42394.1"/>
    </source>
</evidence>
<proteinExistence type="predicted"/>
<organism evidence="1 2">
    <name type="scientific">Phytophthora fragariaefolia</name>
    <dbReference type="NCBI Taxonomy" id="1490495"/>
    <lineage>
        <taxon>Eukaryota</taxon>
        <taxon>Sar</taxon>
        <taxon>Stramenopiles</taxon>
        <taxon>Oomycota</taxon>
        <taxon>Peronosporomycetes</taxon>
        <taxon>Peronosporales</taxon>
        <taxon>Peronosporaceae</taxon>
        <taxon>Phytophthora</taxon>
    </lineage>
</organism>
<name>A0A9W7CVR7_9STRA</name>
<sequence length="221" mass="24624">MDRGNSLRSTTNFRLLCWATPLVVRAEAVGTVWTTYLSRSIAPGTTFYCYSGVLLLNAVPIYWYNNSGGQFRDDVPTQVPPVPYHAHKRPAVADVPEEEDTIRDELTDTLSCLYAKDPMSVEDPPEENATTEEPTDEDFCVADETDDAEVVCGGAKDAGDNDAEDVSCEHRAKELKKRLMWVGRILVNADTKCIHVWVSRYSTQLSRRTCQEARPKASGVC</sequence>
<reference evidence="1" key="1">
    <citation type="submission" date="2023-04" db="EMBL/GenBank/DDBJ databases">
        <title>Phytophthora fragariaefolia NBRC 109709.</title>
        <authorList>
            <person name="Ichikawa N."/>
            <person name="Sato H."/>
            <person name="Tonouchi N."/>
        </authorList>
    </citation>
    <scope>NUCLEOTIDE SEQUENCE</scope>
    <source>
        <strain evidence="1">NBRC 109709</strain>
    </source>
</reference>
<dbReference type="Proteomes" id="UP001165121">
    <property type="component" value="Unassembled WGS sequence"/>
</dbReference>
<dbReference type="EMBL" id="BSXT01001438">
    <property type="protein sequence ID" value="GMF42394.1"/>
    <property type="molecule type" value="Genomic_DNA"/>
</dbReference>
<keyword evidence="2" id="KW-1185">Reference proteome</keyword>
<evidence type="ECO:0000313" key="2">
    <source>
        <dbReference type="Proteomes" id="UP001165121"/>
    </source>
</evidence>
<gene>
    <name evidence="1" type="ORF">Pfra01_001385200</name>
</gene>
<accession>A0A9W7CVR7</accession>
<protein>
    <submittedName>
        <fullName evidence="1">Unnamed protein product</fullName>
    </submittedName>
</protein>
<comment type="caution">
    <text evidence="1">The sequence shown here is derived from an EMBL/GenBank/DDBJ whole genome shotgun (WGS) entry which is preliminary data.</text>
</comment>
<dbReference type="AlphaFoldDB" id="A0A9W7CVR7"/>